<accession>A0ABV5MS82</accession>
<gene>
    <name evidence="2" type="ORF">ACFFTR_52390</name>
</gene>
<keyword evidence="3" id="KW-1185">Reference proteome</keyword>
<feature type="region of interest" description="Disordered" evidence="1">
    <location>
        <begin position="1"/>
        <end position="23"/>
    </location>
</feature>
<sequence>MRWKSQQQQQQHPRQRQWPSQEAAQQAVLQLTEAVKALVSAIAPPGGDRVLTYERAIGWFVEHRPPIPVSGGAILRSPAPDGRTEILQVFLTEHQQVAVDGKGVPYGRRFVVDRLDEELTESFDNTALLIVN</sequence>
<comment type="caution">
    <text evidence="2">The sequence shown here is derived from an EMBL/GenBank/DDBJ whole genome shotgun (WGS) entry which is preliminary data.</text>
</comment>
<proteinExistence type="predicted"/>
<reference evidence="2 3" key="1">
    <citation type="submission" date="2024-09" db="EMBL/GenBank/DDBJ databases">
        <authorList>
            <person name="Sun Q."/>
            <person name="Mori K."/>
        </authorList>
    </citation>
    <scope>NUCLEOTIDE SEQUENCE [LARGE SCALE GENOMIC DNA]</scope>
    <source>
        <strain evidence="2 3">JCM 3307</strain>
    </source>
</reference>
<protein>
    <submittedName>
        <fullName evidence="2">Uncharacterized protein</fullName>
    </submittedName>
</protein>
<feature type="compositionally biased region" description="Low complexity" evidence="1">
    <location>
        <begin position="1"/>
        <end position="21"/>
    </location>
</feature>
<name>A0ABV5MS82_9ACTN</name>
<dbReference type="EMBL" id="JBHMCA010000090">
    <property type="protein sequence ID" value="MFB9451716.1"/>
    <property type="molecule type" value="Genomic_DNA"/>
</dbReference>
<organism evidence="2 3">
    <name type="scientific">Dactylosporangium vinaceum</name>
    <dbReference type="NCBI Taxonomy" id="53362"/>
    <lineage>
        <taxon>Bacteria</taxon>
        <taxon>Bacillati</taxon>
        <taxon>Actinomycetota</taxon>
        <taxon>Actinomycetes</taxon>
        <taxon>Micromonosporales</taxon>
        <taxon>Micromonosporaceae</taxon>
        <taxon>Dactylosporangium</taxon>
    </lineage>
</organism>
<evidence type="ECO:0000256" key="1">
    <source>
        <dbReference type="SAM" id="MobiDB-lite"/>
    </source>
</evidence>
<evidence type="ECO:0000313" key="2">
    <source>
        <dbReference type="EMBL" id="MFB9451716.1"/>
    </source>
</evidence>
<dbReference type="Proteomes" id="UP001589608">
    <property type="component" value="Unassembled WGS sequence"/>
</dbReference>
<evidence type="ECO:0000313" key="3">
    <source>
        <dbReference type="Proteomes" id="UP001589608"/>
    </source>
</evidence>
<dbReference type="RefSeq" id="WP_223104066.1">
    <property type="nucleotide sequence ID" value="NZ_CP061913.1"/>
</dbReference>